<dbReference type="GO" id="GO:0005509">
    <property type="term" value="F:calcium ion binding"/>
    <property type="evidence" value="ECO:0007669"/>
    <property type="project" value="TreeGrafter"/>
</dbReference>
<dbReference type="AlphaFoldDB" id="A0AAD9UJY1"/>
<evidence type="ECO:0000313" key="2">
    <source>
        <dbReference type="EMBL" id="KAK2192294.1"/>
    </source>
</evidence>
<protein>
    <recommendedName>
        <fullName evidence="1">Hedgehog N-terminal signalling domain-containing protein</fullName>
    </recommendedName>
</protein>
<evidence type="ECO:0000313" key="3">
    <source>
        <dbReference type="Proteomes" id="UP001209878"/>
    </source>
</evidence>
<dbReference type="Proteomes" id="UP001209878">
    <property type="component" value="Unassembled WGS sequence"/>
</dbReference>
<dbReference type="EMBL" id="JAODUO010000035">
    <property type="protein sequence ID" value="KAK2192294.1"/>
    <property type="molecule type" value="Genomic_DNA"/>
</dbReference>
<reference evidence="2" key="1">
    <citation type="journal article" date="2023" name="Mol. Biol. Evol.">
        <title>Third-Generation Sequencing Reveals the Adaptive Role of the Epigenome in Three Deep-Sea Polychaetes.</title>
        <authorList>
            <person name="Perez M."/>
            <person name="Aroh O."/>
            <person name="Sun Y."/>
            <person name="Lan Y."/>
            <person name="Juniper S.K."/>
            <person name="Young C.R."/>
            <person name="Angers B."/>
            <person name="Qian P.Y."/>
        </authorList>
    </citation>
    <scope>NUCLEOTIDE SEQUENCE</scope>
    <source>
        <strain evidence="2">R07B-5</strain>
    </source>
</reference>
<dbReference type="InterPro" id="IPR050387">
    <property type="entry name" value="Hedgehog_Signaling"/>
</dbReference>
<proteinExistence type="predicted"/>
<dbReference type="GO" id="GO:0001708">
    <property type="term" value="P:cell fate specification"/>
    <property type="evidence" value="ECO:0007669"/>
    <property type="project" value="TreeGrafter"/>
</dbReference>
<dbReference type="GO" id="GO:0005615">
    <property type="term" value="C:extracellular space"/>
    <property type="evidence" value="ECO:0007669"/>
    <property type="project" value="TreeGrafter"/>
</dbReference>
<dbReference type="Gene3D" id="3.30.1380.10">
    <property type="match status" value="1"/>
</dbReference>
<dbReference type="Pfam" id="PF01085">
    <property type="entry name" value="HH_signal"/>
    <property type="match status" value="1"/>
</dbReference>
<feature type="domain" description="Hedgehog N-terminal signalling" evidence="1">
    <location>
        <begin position="256"/>
        <end position="358"/>
    </location>
</feature>
<dbReference type="GO" id="GO:0005113">
    <property type="term" value="F:patched binding"/>
    <property type="evidence" value="ECO:0007669"/>
    <property type="project" value="TreeGrafter"/>
</dbReference>
<organism evidence="2 3">
    <name type="scientific">Ridgeia piscesae</name>
    <name type="common">Tubeworm</name>
    <dbReference type="NCBI Taxonomy" id="27915"/>
    <lineage>
        <taxon>Eukaryota</taxon>
        <taxon>Metazoa</taxon>
        <taxon>Spiralia</taxon>
        <taxon>Lophotrochozoa</taxon>
        <taxon>Annelida</taxon>
        <taxon>Polychaeta</taxon>
        <taxon>Sedentaria</taxon>
        <taxon>Canalipalpata</taxon>
        <taxon>Sabellida</taxon>
        <taxon>Siboglinidae</taxon>
        <taxon>Ridgeia</taxon>
    </lineage>
</organism>
<dbReference type="PANTHER" id="PTHR11889">
    <property type="entry name" value="HEDGEHOG"/>
    <property type="match status" value="1"/>
</dbReference>
<keyword evidence="3" id="KW-1185">Reference proteome</keyword>
<dbReference type="InterPro" id="IPR009045">
    <property type="entry name" value="Zn_M74/Hedgehog-like"/>
</dbReference>
<dbReference type="PANTHER" id="PTHR11889:SF31">
    <property type="entry name" value="PROTEIN HEDGEHOG"/>
    <property type="match status" value="1"/>
</dbReference>
<dbReference type="GO" id="GO:0007224">
    <property type="term" value="P:smoothened signaling pathway"/>
    <property type="evidence" value="ECO:0007669"/>
    <property type="project" value="TreeGrafter"/>
</dbReference>
<dbReference type="SUPFAM" id="SSF55166">
    <property type="entry name" value="Hedgehog/DD-peptidase"/>
    <property type="match status" value="1"/>
</dbReference>
<gene>
    <name evidence="2" type="ORF">NP493_35g06091</name>
</gene>
<name>A0AAD9UJY1_RIDPI</name>
<dbReference type="GO" id="GO:0007267">
    <property type="term" value="P:cell-cell signaling"/>
    <property type="evidence" value="ECO:0007669"/>
    <property type="project" value="InterPro"/>
</dbReference>
<accession>A0AAD9UJY1</accession>
<comment type="caution">
    <text evidence="2">The sequence shown here is derived from an EMBL/GenBank/DDBJ whole genome shotgun (WGS) entry which is preliminary data.</text>
</comment>
<dbReference type="InterPro" id="IPR000320">
    <property type="entry name" value="Hedgehog_signalling_dom"/>
</dbReference>
<evidence type="ECO:0000259" key="1">
    <source>
        <dbReference type="Pfam" id="PF01085"/>
    </source>
</evidence>
<sequence length="897" mass="100577">MSPCPLCETGSRLFDASVVGEDTRLALNFPVKKFKSEKSNYFRAHPAFLRCLQKTVNWVYQGSRKTIVLADTGFKTADDVSGSTVVDSYSRSGAGAALKFPNGDTTDVKEIARGILVHCPLIFGLEMRDIGVVLMSDKVFVYMTGENDMEPHFESQTSMTSTAFKTWCLTQIDAAIDPVKTPSCNSYIALASGATYPTGATKPEDVVGEMDLAITRESADFKRLVQFAGRNIVFEDSERSSAWCGRSGNLCVDCTAGIKGQASSTRCADRMMSPRLYRSMRVLQKLVREQISGDKLKVIDAWDEPYDGSPTGDHGSKSLFREGRAAVLKLKNTPGKLAKLTQLAICAQMDYVKFDGDKVIVAVKKQADVEPMLVTFPENVLLGVAPPASQAGLYTLPEEIIEDGLSNDYPIFDGAVNTQLGISSKTDDFHSPGTRYFRAHPALVQCYDEIMAFEKRWKSGTDQVKINKAFLTMPQQDDVEAQRGNSHLLGQGLEIAYNSALDTKTYNVHRLAKAAIDQCGPVFYKENWNIGIGVNTDSVFVGMMEEKEFWVDPLALPSGVNHNQYRDSLAERFTSAVHGYVVDPLNPTEACSQVPVEKQNPYFIHKHPKHVVRRRKRGAPDDCVESVNTDFCTDTTKHREIETALIWEEVKRMHLYHDETEVHNALKGCFEKCGNCVKGDIYEEKTKHCNNFLHWAPFSMMNDAADVTNLFYKDNDDMRDKACNNGGHCLDRAPLFAQLAPSLERLYRPDPDKSIEEELYGVMDNPLPVYELLVRMYAMHAKGKVTVWVLNEVEVEYIRSALEVVMLHNKEVTEVEIYVGVGSALMAVDGAVESMIADWVKSGCPKYTRETITPFKVLEMKTDGRKKRSTEEFDLGQQLREKRKYFEQEWIRSTQIN</sequence>
<dbReference type="GO" id="GO:0010468">
    <property type="term" value="P:regulation of gene expression"/>
    <property type="evidence" value="ECO:0007669"/>
    <property type="project" value="TreeGrafter"/>
</dbReference>